<dbReference type="GO" id="GO:0016020">
    <property type="term" value="C:membrane"/>
    <property type="evidence" value="ECO:0007669"/>
    <property type="project" value="UniProtKB-SubCell"/>
</dbReference>
<reference evidence="9" key="1">
    <citation type="submission" date="2014-07" db="EMBL/GenBank/DDBJ databases">
        <title>Identification of a novel salt tolerance gene in wild soybean by whole-genome sequencing.</title>
        <authorList>
            <person name="Lam H.-M."/>
            <person name="Qi X."/>
            <person name="Li M.-W."/>
            <person name="Liu X."/>
            <person name="Xie M."/>
            <person name="Ni M."/>
            <person name="Xu X."/>
        </authorList>
    </citation>
    <scope>NUCLEOTIDE SEQUENCE [LARGE SCALE GENOMIC DNA]</scope>
    <source>
        <tissue evidence="9">Root</tissue>
    </source>
</reference>
<dbReference type="GO" id="GO:0008168">
    <property type="term" value="F:methyltransferase activity"/>
    <property type="evidence" value="ECO:0007669"/>
    <property type="project" value="UniProtKB-UniRule"/>
</dbReference>
<dbReference type="EC" id="2.1.1.-" evidence="8"/>
<evidence type="ECO:0000256" key="6">
    <source>
        <dbReference type="ARBA" id="ARBA00023180"/>
    </source>
</evidence>
<dbReference type="InterPro" id="IPR004159">
    <property type="entry name" value="Put_SAM_MeTrfase"/>
</dbReference>
<sequence length="230" mass="26680">MAIIFVVLCGSSFYMGIIFCSEKDKFLSIYSEKSIESHKESSIIPLQIKYISYPKCSIDFQDYTPSTDPRRWKKYISYRHTLLERHCPPKLERKDCLVPPPDGYKLPIRWPKSRDECWYNNVPNEWINKQKSNQHWLKKEGEKFIFLGGGTMFPNGVAKYVDLMQDLIPEMKDRTIRTAIDTGCGGWMQRNKVTIEASIILVFGKMNTSPKSFKCTTNLRLANKTATIIS</sequence>
<evidence type="ECO:0000256" key="4">
    <source>
        <dbReference type="ARBA" id="ARBA00022679"/>
    </source>
</evidence>
<comment type="similarity">
    <text evidence="2 8">Belongs to the methyltransferase superfamily.</text>
</comment>
<dbReference type="InterPro" id="IPR029063">
    <property type="entry name" value="SAM-dependent_MTases_sf"/>
</dbReference>
<dbReference type="GO" id="GO:0005768">
    <property type="term" value="C:endosome"/>
    <property type="evidence" value="ECO:0007669"/>
    <property type="project" value="TreeGrafter"/>
</dbReference>
<gene>
    <name evidence="9" type="ORF">glysoja_041253</name>
</gene>
<keyword evidence="5 8" id="KW-0735">Signal-anchor</keyword>
<keyword evidence="4 8" id="KW-0808">Transferase</keyword>
<accession>A0A0B2SUG2</accession>
<comment type="subcellular location">
    <subcellularLocation>
        <location evidence="7">Endomembrane system</location>
        <topology evidence="7">Single-pass membrane protein</topology>
    </subcellularLocation>
    <subcellularLocation>
        <location evidence="1 8">Membrane</location>
        <topology evidence="1 8">Single-pass type II membrane protein</topology>
    </subcellularLocation>
</comment>
<organism evidence="9">
    <name type="scientific">Glycine soja</name>
    <name type="common">Wild soybean</name>
    <dbReference type="NCBI Taxonomy" id="3848"/>
    <lineage>
        <taxon>Eukaryota</taxon>
        <taxon>Viridiplantae</taxon>
        <taxon>Streptophyta</taxon>
        <taxon>Embryophyta</taxon>
        <taxon>Tracheophyta</taxon>
        <taxon>Spermatophyta</taxon>
        <taxon>Magnoliopsida</taxon>
        <taxon>eudicotyledons</taxon>
        <taxon>Gunneridae</taxon>
        <taxon>Pentapetalae</taxon>
        <taxon>rosids</taxon>
        <taxon>fabids</taxon>
        <taxon>Fabales</taxon>
        <taxon>Fabaceae</taxon>
        <taxon>Papilionoideae</taxon>
        <taxon>50 kb inversion clade</taxon>
        <taxon>NPAAA clade</taxon>
        <taxon>indigoferoid/millettioid clade</taxon>
        <taxon>Phaseoleae</taxon>
        <taxon>Glycine</taxon>
        <taxon>Glycine subgen. Soja</taxon>
    </lineage>
</organism>
<dbReference type="Proteomes" id="UP000053555">
    <property type="component" value="Unassembled WGS sequence"/>
</dbReference>
<keyword evidence="6 8" id="KW-0325">Glycoprotein</keyword>
<dbReference type="PANTHER" id="PTHR10108">
    <property type="entry name" value="SAM-DEPENDENT METHYLTRANSFERASE"/>
    <property type="match status" value="1"/>
</dbReference>
<evidence type="ECO:0000256" key="2">
    <source>
        <dbReference type="ARBA" id="ARBA00008361"/>
    </source>
</evidence>
<evidence type="ECO:0000313" key="9">
    <source>
        <dbReference type="EMBL" id="KHN48510.1"/>
    </source>
</evidence>
<keyword evidence="3 8" id="KW-0489">Methyltransferase</keyword>
<dbReference type="EMBL" id="KN639486">
    <property type="protein sequence ID" value="KHN48510.1"/>
    <property type="molecule type" value="Genomic_DNA"/>
</dbReference>
<evidence type="ECO:0000256" key="5">
    <source>
        <dbReference type="ARBA" id="ARBA00022968"/>
    </source>
</evidence>
<dbReference type="PANTHER" id="PTHR10108:SF1084">
    <property type="entry name" value="METHYLTRANSFERASE"/>
    <property type="match status" value="1"/>
</dbReference>
<proteinExistence type="inferred from homology"/>
<dbReference type="GO" id="GO:0032259">
    <property type="term" value="P:methylation"/>
    <property type="evidence" value="ECO:0007669"/>
    <property type="project" value="UniProtKB-KW"/>
</dbReference>
<dbReference type="GO" id="GO:0005802">
    <property type="term" value="C:trans-Golgi network"/>
    <property type="evidence" value="ECO:0007669"/>
    <property type="project" value="TreeGrafter"/>
</dbReference>
<evidence type="ECO:0000256" key="1">
    <source>
        <dbReference type="ARBA" id="ARBA00004606"/>
    </source>
</evidence>
<name>A0A0B2SUG2_GLYSO</name>
<protein>
    <recommendedName>
        <fullName evidence="8">Methyltransferase</fullName>
        <ecNumber evidence="8">2.1.1.-</ecNumber>
    </recommendedName>
</protein>
<dbReference type="Pfam" id="PF03141">
    <property type="entry name" value="Methyltransf_29"/>
    <property type="match status" value="1"/>
</dbReference>
<dbReference type="SUPFAM" id="SSF53335">
    <property type="entry name" value="S-adenosyl-L-methionine-dependent methyltransferases"/>
    <property type="match status" value="1"/>
</dbReference>
<evidence type="ECO:0000256" key="3">
    <source>
        <dbReference type="ARBA" id="ARBA00022603"/>
    </source>
</evidence>
<keyword evidence="5 8" id="KW-0812">Transmembrane</keyword>
<evidence type="ECO:0000256" key="7">
    <source>
        <dbReference type="ARBA" id="ARBA00037847"/>
    </source>
</evidence>
<evidence type="ECO:0000256" key="8">
    <source>
        <dbReference type="RuleBase" id="RU366043"/>
    </source>
</evidence>
<dbReference type="AlphaFoldDB" id="A0A0B2SUG2"/>